<gene>
    <name evidence="2" type="ORF">SBAD_LOCUS12230</name>
</gene>
<dbReference type="EMBL" id="UZAM01017260">
    <property type="protein sequence ID" value="VDP46570.1"/>
    <property type="molecule type" value="Genomic_DNA"/>
</dbReference>
<proteinExistence type="predicted"/>
<dbReference type="WBParaSite" id="SBAD_0001263501-mRNA-1">
    <property type="protein sequence ID" value="SBAD_0001263501-mRNA-1"/>
    <property type="gene ID" value="SBAD_0001263501"/>
</dbReference>
<reference evidence="2 3" key="2">
    <citation type="submission" date="2018-11" db="EMBL/GenBank/DDBJ databases">
        <authorList>
            <consortium name="Pathogen Informatics"/>
        </authorList>
    </citation>
    <scope>NUCLEOTIDE SEQUENCE [LARGE SCALE GENOMIC DNA]</scope>
</reference>
<organism evidence="4">
    <name type="scientific">Soboliphyme baturini</name>
    <dbReference type="NCBI Taxonomy" id="241478"/>
    <lineage>
        <taxon>Eukaryota</taxon>
        <taxon>Metazoa</taxon>
        <taxon>Ecdysozoa</taxon>
        <taxon>Nematoda</taxon>
        <taxon>Enoplea</taxon>
        <taxon>Dorylaimia</taxon>
        <taxon>Dioctophymatida</taxon>
        <taxon>Dioctophymatoidea</taxon>
        <taxon>Soboliphymatidae</taxon>
        <taxon>Soboliphyme</taxon>
    </lineage>
</organism>
<evidence type="ECO:0000313" key="3">
    <source>
        <dbReference type="Proteomes" id="UP000270296"/>
    </source>
</evidence>
<dbReference type="Gene3D" id="2.10.22.10">
    <property type="entry name" value="Antistasin, domain 1"/>
    <property type="match status" value="1"/>
</dbReference>
<feature type="chain" id="PRO_5043140477" evidence="1">
    <location>
        <begin position="17"/>
        <end position="67"/>
    </location>
</feature>
<protein>
    <submittedName>
        <fullName evidence="4">Antistasin-like domain-containing protein</fullName>
    </submittedName>
</protein>
<dbReference type="AlphaFoldDB" id="A0A183J8N2"/>
<accession>A0A183J8N2</accession>
<dbReference type="Proteomes" id="UP000270296">
    <property type="component" value="Unassembled WGS sequence"/>
</dbReference>
<evidence type="ECO:0000313" key="2">
    <source>
        <dbReference type="EMBL" id="VDP46570.1"/>
    </source>
</evidence>
<keyword evidence="1" id="KW-0732">Signal</keyword>
<evidence type="ECO:0000256" key="1">
    <source>
        <dbReference type="SAM" id="SignalP"/>
    </source>
</evidence>
<feature type="signal peptide" evidence="1">
    <location>
        <begin position="1"/>
        <end position="16"/>
    </location>
</feature>
<sequence>MFYLFWLCIILKHGGAADPKAICDIRPFGCDLYCPYGYQYDDSKACLCKCQYPCKVSTVCLTVERTC</sequence>
<evidence type="ECO:0000313" key="4">
    <source>
        <dbReference type="WBParaSite" id="SBAD_0001263501-mRNA-1"/>
    </source>
</evidence>
<reference evidence="4" key="1">
    <citation type="submission" date="2016-06" db="UniProtKB">
        <authorList>
            <consortium name="WormBaseParasite"/>
        </authorList>
    </citation>
    <scope>IDENTIFICATION</scope>
</reference>
<keyword evidence="3" id="KW-1185">Reference proteome</keyword>
<name>A0A183J8N2_9BILA</name>